<dbReference type="AlphaFoldDB" id="A0A547Q9Q5"/>
<organism evidence="4 5">
    <name type="scientific">Palleronia caenipelagi</name>
    <dbReference type="NCBI Taxonomy" id="2489174"/>
    <lineage>
        <taxon>Bacteria</taxon>
        <taxon>Pseudomonadati</taxon>
        <taxon>Pseudomonadota</taxon>
        <taxon>Alphaproteobacteria</taxon>
        <taxon>Rhodobacterales</taxon>
        <taxon>Roseobacteraceae</taxon>
        <taxon>Palleronia</taxon>
    </lineage>
</organism>
<keyword evidence="5" id="KW-1185">Reference proteome</keyword>
<name>A0A547Q9Q5_9RHOB</name>
<accession>A0A547Q9Q5</accession>
<dbReference type="OrthoDB" id="9807264at2"/>
<keyword evidence="3" id="KW-0143">Chaperone</keyword>
<protein>
    <recommendedName>
        <fullName evidence="2">FAD assembly factor SdhE</fullName>
    </recommendedName>
</protein>
<sequence>MLRKLGLRSIRRGIKEMDIILGGYAEARLAEMDDEGLALYERFMFENDQDLYRWVSGQDAAPTEYSALVADISAFAVAHAAQAREARG</sequence>
<reference evidence="4 5" key="1">
    <citation type="submission" date="2019-06" db="EMBL/GenBank/DDBJ databases">
        <title>Paenimaribius caenipelagi gen. nov., sp. nov., isolated from a tidal flat.</title>
        <authorList>
            <person name="Yoon J.-H."/>
        </authorList>
    </citation>
    <scope>NUCLEOTIDE SEQUENCE [LARGE SCALE GENOMIC DNA]</scope>
    <source>
        <strain evidence="4 5">JBTF-M29</strain>
    </source>
</reference>
<dbReference type="PANTHER" id="PTHR12469">
    <property type="entry name" value="PROTEIN EMI5 HOMOLOG, MITOCHONDRIAL"/>
    <property type="match status" value="1"/>
</dbReference>
<evidence type="ECO:0000313" key="4">
    <source>
        <dbReference type="EMBL" id="TRD23127.1"/>
    </source>
</evidence>
<comment type="caution">
    <text evidence="4">The sequence shown here is derived from an EMBL/GenBank/DDBJ whole genome shotgun (WGS) entry which is preliminary data.</text>
</comment>
<evidence type="ECO:0000256" key="3">
    <source>
        <dbReference type="ARBA" id="ARBA00023186"/>
    </source>
</evidence>
<dbReference type="Proteomes" id="UP000318590">
    <property type="component" value="Unassembled WGS sequence"/>
</dbReference>
<gene>
    <name evidence="4" type="ORF">FEV53_02550</name>
</gene>
<dbReference type="Gene3D" id="1.10.150.250">
    <property type="entry name" value="Flavinator of succinate dehydrogenase"/>
    <property type="match status" value="1"/>
</dbReference>
<evidence type="ECO:0000256" key="1">
    <source>
        <dbReference type="ARBA" id="ARBA00008571"/>
    </source>
</evidence>
<dbReference type="GO" id="GO:0006099">
    <property type="term" value="P:tricarboxylic acid cycle"/>
    <property type="evidence" value="ECO:0007669"/>
    <property type="project" value="TreeGrafter"/>
</dbReference>
<dbReference type="InterPro" id="IPR036714">
    <property type="entry name" value="SDH_sf"/>
</dbReference>
<dbReference type="Pfam" id="PF03937">
    <property type="entry name" value="Sdh5"/>
    <property type="match status" value="1"/>
</dbReference>
<dbReference type="PANTHER" id="PTHR12469:SF2">
    <property type="entry name" value="SUCCINATE DEHYDROGENASE ASSEMBLY FACTOR 2, MITOCHONDRIAL"/>
    <property type="match status" value="1"/>
</dbReference>
<dbReference type="SUPFAM" id="SSF109910">
    <property type="entry name" value="YgfY-like"/>
    <property type="match status" value="1"/>
</dbReference>
<proteinExistence type="inferred from homology"/>
<dbReference type="InterPro" id="IPR005631">
    <property type="entry name" value="SDH"/>
</dbReference>
<evidence type="ECO:0000256" key="2">
    <source>
        <dbReference type="ARBA" id="ARBA00019418"/>
    </source>
</evidence>
<evidence type="ECO:0000313" key="5">
    <source>
        <dbReference type="Proteomes" id="UP000318590"/>
    </source>
</evidence>
<dbReference type="EMBL" id="VFSV01000003">
    <property type="protein sequence ID" value="TRD23127.1"/>
    <property type="molecule type" value="Genomic_DNA"/>
</dbReference>
<comment type="similarity">
    <text evidence="1">Belongs to the SdhE FAD assembly factor family.</text>
</comment>